<dbReference type="Proteomes" id="UP001596494">
    <property type="component" value="Unassembled WGS sequence"/>
</dbReference>
<dbReference type="RefSeq" id="WP_289217235.1">
    <property type="nucleotide sequence ID" value="NZ_JAPVRC010000015.1"/>
</dbReference>
<dbReference type="InterPro" id="IPR051531">
    <property type="entry name" value="N-acetyltransferase"/>
</dbReference>
<dbReference type="PANTHER" id="PTHR43792">
    <property type="entry name" value="GNAT FAMILY, PUTATIVE (AFU_ORTHOLOGUE AFUA_3G00765)-RELATED-RELATED"/>
    <property type="match status" value="1"/>
</dbReference>
<comment type="caution">
    <text evidence="2">The sequence shown here is derived from an EMBL/GenBank/DDBJ whole genome shotgun (WGS) entry which is preliminary data.</text>
</comment>
<dbReference type="InterPro" id="IPR016181">
    <property type="entry name" value="Acyl_CoA_acyltransferase"/>
</dbReference>
<dbReference type="EC" id="2.3.-.-" evidence="2"/>
<keyword evidence="2" id="KW-0808">Transferase</keyword>
<evidence type="ECO:0000313" key="2">
    <source>
        <dbReference type="EMBL" id="MFC7321442.1"/>
    </source>
</evidence>
<sequence>MEFSSARIKFVPITVELAQTIMKNPLGFYYKYRLPWNKSWPHDGLKAMLPFYAEALEKDSQMLGFGPWIMIDVDQELVIGDIGFKGPPDEEGVIEVGYHVVENERNKGYATEAVRAMCEWGFSHDKVCSIEAQCGKRNVPSQKVLINNGFSQTLVNRDMFTFEKKKQKRNNKKSEFNQEM</sequence>
<dbReference type="EMBL" id="JBHTBY010000008">
    <property type="protein sequence ID" value="MFC7321442.1"/>
    <property type="molecule type" value="Genomic_DNA"/>
</dbReference>
<feature type="domain" description="N-acetyltransferase" evidence="1">
    <location>
        <begin position="8"/>
        <end position="169"/>
    </location>
</feature>
<evidence type="ECO:0000313" key="3">
    <source>
        <dbReference type="Proteomes" id="UP001596494"/>
    </source>
</evidence>
<evidence type="ECO:0000259" key="1">
    <source>
        <dbReference type="PROSITE" id="PS51186"/>
    </source>
</evidence>
<dbReference type="PANTHER" id="PTHR43792:SF13">
    <property type="entry name" value="ACETYLTRANSFERASE"/>
    <property type="match status" value="1"/>
</dbReference>
<accession>A0ABW2K5J8</accession>
<dbReference type="InterPro" id="IPR000182">
    <property type="entry name" value="GNAT_dom"/>
</dbReference>
<reference evidence="3" key="1">
    <citation type="journal article" date="2019" name="Int. J. Syst. Evol. Microbiol.">
        <title>The Global Catalogue of Microorganisms (GCM) 10K type strain sequencing project: providing services to taxonomists for standard genome sequencing and annotation.</title>
        <authorList>
            <consortium name="The Broad Institute Genomics Platform"/>
            <consortium name="The Broad Institute Genome Sequencing Center for Infectious Disease"/>
            <person name="Wu L."/>
            <person name="Ma J."/>
        </authorList>
    </citation>
    <scope>NUCLEOTIDE SEQUENCE [LARGE SCALE GENOMIC DNA]</scope>
    <source>
        <strain evidence="3">CCUG 73951</strain>
    </source>
</reference>
<dbReference type="SUPFAM" id="SSF55729">
    <property type="entry name" value="Acyl-CoA N-acyltransferases (Nat)"/>
    <property type="match status" value="1"/>
</dbReference>
<dbReference type="Gene3D" id="3.40.630.30">
    <property type="match status" value="1"/>
</dbReference>
<keyword evidence="2" id="KW-0012">Acyltransferase</keyword>
<dbReference type="GO" id="GO:0016746">
    <property type="term" value="F:acyltransferase activity"/>
    <property type="evidence" value="ECO:0007669"/>
    <property type="project" value="UniProtKB-KW"/>
</dbReference>
<keyword evidence="3" id="KW-1185">Reference proteome</keyword>
<protein>
    <submittedName>
        <fullName evidence="2">GNAT family N-acetyltransferase</fullName>
        <ecNumber evidence="2">2.3.-.-</ecNumber>
    </submittedName>
</protein>
<dbReference type="PROSITE" id="PS51186">
    <property type="entry name" value="GNAT"/>
    <property type="match status" value="1"/>
</dbReference>
<gene>
    <name evidence="2" type="ORF">ACFQMN_11155</name>
</gene>
<organism evidence="2 3">
    <name type="scientific">Halobacillus campisalis</name>
    <dbReference type="NCBI Taxonomy" id="435909"/>
    <lineage>
        <taxon>Bacteria</taxon>
        <taxon>Bacillati</taxon>
        <taxon>Bacillota</taxon>
        <taxon>Bacilli</taxon>
        <taxon>Bacillales</taxon>
        <taxon>Bacillaceae</taxon>
        <taxon>Halobacillus</taxon>
    </lineage>
</organism>
<dbReference type="Pfam" id="PF13302">
    <property type="entry name" value="Acetyltransf_3"/>
    <property type="match status" value="1"/>
</dbReference>
<name>A0ABW2K5J8_9BACI</name>
<proteinExistence type="predicted"/>